<evidence type="ECO:0000256" key="2">
    <source>
        <dbReference type="ARBA" id="ARBA00007293"/>
    </source>
</evidence>
<dbReference type="InterPro" id="IPR029071">
    <property type="entry name" value="Ubiquitin-like_domsf"/>
</dbReference>
<keyword evidence="6" id="KW-0072">Autophagy</keyword>
<evidence type="ECO:0000256" key="4">
    <source>
        <dbReference type="ARBA" id="ARBA00023288"/>
    </source>
</evidence>
<feature type="domain" description="Deoxynucleoside kinase" evidence="7">
    <location>
        <begin position="1"/>
        <end position="123"/>
    </location>
</feature>
<dbReference type="InterPro" id="IPR031314">
    <property type="entry name" value="DNK_dom"/>
</dbReference>
<reference evidence="8" key="1">
    <citation type="submission" date="2021-01" db="EMBL/GenBank/DDBJ databases">
        <authorList>
            <person name="Li R."/>
            <person name="Bekaert M."/>
        </authorList>
    </citation>
    <scope>NUCLEOTIDE SEQUENCE</scope>
    <source>
        <strain evidence="8">Farmed</strain>
    </source>
</reference>
<comment type="subcellular location">
    <subcellularLocation>
        <location evidence="1">Membrane</location>
    </subcellularLocation>
</comment>
<keyword evidence="9" id="KW-1185">Reference proteome</keyword>
<dbReference type="GO" id="GO:0006914">
    <property type="term" value="P:autophagy"/>
    <property type="evidence" value="ECO:0007669"/>
    <property type="project" value="UniProtKB-KW"/>
</dbReference>
<dbReference type="Gene3D" id="3.10.20.90">
    <property type="entry name" value="Phosphatidylinositol 3-kinase Catalytic Subunit, Chain A, domain 1"/>
    <property type="match status" value="1"/>
</dbReference>
<evidence type="ECO:0000259" key="7">
    <source>
        <dbReference type="Pfam" id="PF01712"/>
    </source>
</evidence>
<feature type="lipid moiety-binding region" description="Phosphatidylserine amidated glycine; alternate" evidence="5">
    <location>
        <position position="245"/>
    </location>
</feature>
<comment type="similarity">
    <text evidence="2 6">Belongs to the ATG8 family.</text>
</comment>
<dbReference type="Gene3D" id="3.40.50.300">
    <property type="entry name" value="P-loop containing nucleotide triphosphate hydrolases"/>
    <property type="match status" value="1"/>
</dbReference>
<keyword evidence="3" id="KW-0472">Membrane</keyword>
<dbReference type="SUPFAM" id="SSF52540">
    <property type="entry name" value="P-loop containing nucleoside triphosphate hydrolases"/>
    <property type="match status" value="1"/>
</dbReference>
<protein>
    <submittedName>
        <fullName evidence="8">GABARAP</fullName>
    </submittedName>
</protein>
<proteinExistence type="inferred from homology"/>
<accession>A0A812E044</accession>
<evidence type="ECO:0000256" key="6">
    <source>
        <dbReference type="RuleBase" id="RU004384"/>
    </source>
</evidence>
<evidence type="ECO:0000313" key="8">
    <source>
        <dbReference type="EMBL" id="CAE1312618.1"/>
    </source>
</evidence>
<dbReference type="CDD" id="cd17163">
    <property type="entry name" value="Ubl_ATG8_GABARAPL2"/>
    <property type="match status" value="1"/>
</dbReference>
<dbReference type="SUPFAM" id="SSF54236">
    <property type="entry name" value="Ubiquitin-like"/>
    <property type="match status" value="1"/>
</dbReference>
<keyword evidence="4 5" id="KW-0449">Lipoprotein</keyword>
<dbReference type="Pfam" id="PF02991">
    <property type="entry name" value="ATG8"/>
    <property type="match status" value="1"/>
</dbReference>
<dbReference type="PANTHER" id="PTHR10969">
    <property type="entry name" value="MICROTUBULE-ASSOCIATED PROTEINS 1A/1B LIGHT CHAIN 3-RELATED"/>
    <property type="match status" value="1"/>
</dbReference>
<dbReference type="InterPro" id="IPR004241">
    <property type="entry name" value="Atg8-like"/>
</dbReference>
<dbReference type="EMBL" id="CAHIKZ030004588">
    <property type="protein sequence ID" value="CAE1312618.1"/>
    <property type="molecule type" value="Genomic_DNA"/>
</dbReference>
<evidence type="ECO:0000256" key="1">
    <source>
        <dbReference type="ARBA" id="ARBA00004370"/>
    </source>
</evidence>
<dbReference type="Pfam" id="PF01712">
    <property type="entry name" value="dNK"/>
    <property type="match status" value="1"/>
</dbReference>
<sequence length="246" mass="29427">MERSIFSAKYIFVENLYKNGMMKDIEYHILTEWFNWIVDNLDVNLDLIVYLRTSPETVLQRIQKRNRREERNISLDFLKSLHVLHEDWLLHGKYRIPAEVMVLDADKGIEEMIELFQNSRNKILFYFVNMKFKYKEENTLEERQAEAARIRRKYPERLPVIVEKLPRSQIQVLEKKKFLVPNDLSVAQFMWMLRKKIHLPSEKAIFLFVGRMLPQSSASMGQVYAEHKDEDGFLYVAYSGENTFGH</sequence>
<dbReference type="GO" id="GO:0016020">
    <property type="term" value="C:membrane"/>
    <property type="evidence" value="ECO:0007669"/>
    <property type="project" value="UniProtKB-SubCell"/>
</dbReference>
<evidence type="ECO:0000256" key="3">
    <source>
        <dbReference type="ARBA" id="ARBA00023136"/>
    </source>
</evidence>
<comment type="caution">
    <text evidence="8">The sequence shown here is derived from an EMBL/GenBank/DDBJ whole genome shotgun (WGS) entry which is preliminary data.</text>
</comment>
<gene>
    <name evidence="8" type="ORF">SPHA_63868</name>
</gene>
<dbReference type="InterPro" id="IPR027417">
    <property type="entry name" value="P-loop_NTPase"/>
</dbReference>
<dbReference type="AlphaFoldDB" id="A0A812E044"/>
<dbReference type="OrthoDB" id="6738456at2759"/>
<organism evidence="8 9">
    <name type="scientific">Acanthosepion pharaonis</name>
    <name type="common">Pharaoh cuttlefish</name>
    <name type="synonym">Sepia pharaonis</name>
    <dbReference type="NCBI Taxonomy" id="158019"/>
    <lineage>
        <taxon>Eukaryota</taxon>
        <taxon>Metazoa</taxon>
        <taxon>Spiralia</taxon>
        <taxon>Lophotrochozoa</taxon>
        <taxon>Mollusca</taxon>
        <taxon>Cephalopoda</taxon>
        <taxon>Coleoidea</taxon>
        <taxon>Decapodiformes</taxon>
        <taxon>Sepiida</taxon>
        <taxon>Sepiina</taxon>
        <taxon>Sepiidae</taxon>
        <taxon>Acanthosepion</taxon>
    </lineage>
</organism>
<evidence type="ECO:0000313" key="9">
    <source>
        <dbReference type="Proteomes" id="UP000597762"/>
    </source>
</evidence>
<name>A0A812E044_ACAPH</name>
<evidence type="ECO:0000256" key="5">
    <source>
        <dbReference type="PIRSR" id="PIRSR604241-50"/>
    </source>
</evidence>
<dbReference type="Proteomes" id="UP000597762">
    <property type="component" value="Unassembled WGS sequence"/>
</dbReference>